<dbReference type="AlphaFoldDB" id="A0A9P7W616"/>
<keyword evidence="1" id="KW-0507">mRNA processing</keyword>
<dbReference type="GO" id="GO:0008270">
    <property type="term" value="F:zinc ion binding"/>
    <property type="evidence" value="ECO:0007669"/>
    <property type="project" value="InterPro"/>
</dbReference>
<accession>A0A9P7W616</accession>
<name>A0A9P7W616_9AGAR</name>
<evidence type="ECO:0000313" key="3">
    <source>
        <dbReference type="EMBL" id="KAG7452879.1"/>
    </source>
</evidence>
<evidence type="ECO:0000313" key="4">
    <source>
        <dbReference type="Proteomes" id="UP000812287"/>
    </source>
</evidence>
<dbReference type="GO" id="GO:0003676">
    <property type="term" value="F:nucleic acid binding"/>
    <property type="evidence" value="ECO:0007669"/>
    <property type="project" value="InterPro"/>
</dbReference>
<dbReference type="InterPro" id="IPR036875">
    <property type="entry name" value="Znf_CCHC_sf"/>
</dbReference>
<dbReference type="OrthoDB" id="3018493at2759"/>
<keyword evidence="4" id="KW-1185">Reference proteome</keyword>
<evidence type="ECO:0008006" key="5">
    <source>
        <dbReference type="Google" id="ProtNLM"/>
    </source>
</evidence>
<reference evidence="3" key="1">
    <citation type="submission" date="2020-11" db="EMBL/GenBank/DDBJ databases">
        <title>Adaptations for nitrogen fixation in a non-lichenized fungal sporocarp promotes dispersal by wood-feeding termites.</title>
        <authorList>
            <consortium name="DOE Joint Genome Institute"/>
            <person name="Koch R.A."/>
            <person name="Yoon G."/>
            <person name="Arayal U."/>
            <person name="Lail K."/>
            <person name="Amirebrahimi M."/>
            <person name="Labutti K."/>
            <person name="Lipzen A."/>
            <person name="Riley R."/>
            <person name="Barry K."/>
            <person name="Henrissat B."/>
            <person name="Grigoriev I.V."/>
            <person name="Herr J.R."/>
            <person name="Aime M.C."/>
        </authorList>
    </citation>
    <scope>NUCLEOTIDE SEQUENCE</scope>
    <source>
        <strain evidence="3">MCA 3950</strain>
    </source>
</reference>
<dbReference type="EMBL" id="MU250523">
    <property type="protein sequence ID" value="KAG7452879.1"/>
    <property type="molecule type" value="Genomic_DNA"/>
</dbReference>
<feature type="compositionally biased region" description="Polar residues" evidence="2">
    <location>
        <begin position="1"/>
        <end position="10"/>
    </location>
</feature>
<comment type="caution">
    <text evidence="3">The sequence shown here is derived from an EMBL/GenBank/DDBJ whole genome shotgun (WGS) entry which is preliminary data.</text>
</comment>
<evidence type="ECO:0000256" key="2">
    <source>
        <dbReference type="SAM" id="MobiDB-lite"/>
    </source>
</evidence>
<dbReference type="SUPFAM" id="SSF57756">
    <property type="entry name" value="Retrovirus zinc finger-like domains"/>
    <property type="match status" value="1"/>
</dbReference>
<dbReference type="GO" id="GO:0006397">
    <property type="term" value="P:mRNA processing"/>
    <property type="evidence" value="ECO:0007669"/>
    <property type="project" value="UniProtKB-KW"/>
</dbReference>
<dbReference type="GeneID" id="66107106"/>
<protein>
    <recommendedName>
        <fullName evidence="5">CCHC-type domain-containing protein</fullName>
    </recommendedName>
</protein>
<organism evidence="3 4">
    <name type="scientific">Guyanagaster necrorhizus</name>
    <dbReference type="NCBI Taxonomy" id="856835"/>
    <lineage>
        <taxon>Eukaryota</taxon>
        <taxon>Fungi</taxon>
        <taxon>Dikarya</taxon>
        <taxon>Basidiomycota</taxon>
        <taxon>Agaricomycotina</taxon>
        <taxon>Agaricomycetes</taxon>
        <taxon>Agaricomycetidae</taxon>
        <taxon>Agaricales</taxon>
        <taxon>Marasmiineae</taxon>
        <taxon>Physalacriaceae</taxon>
        <taxon>Guyanagaster</taxon>
    </lineage>
</organism>
<sequence>MNKQSRQNGLQDPPALNPVGRPHTQRLTGALEGHPRGGGGAPRRDPYAAVSENAVVSGRRCGYCQIQGHTRPNCPSLQNLNSR</sequence>
<feature type="region of interest" description="Disordered" evidence="2">
    <location>
        <begin position="1"/>
        <end position="47"/>
    </location>
</feature>
<dbReference type="Proteomes" id="UP000812287">
    <property type="component" value="Unassembled WGS sequence"/>
</dbReference>
<dbReference type="RefSeq" id="XP_043046379.1">
    <property type="nucleotide sequence ID" value="XM_043184809.1"/>
</dbReference>
<evidence type="ECO:0000256" key="1">
    <source>
        <dbReference type="ARBA" id="ARBA00022664"/>
    </source>
</evidence>
<gene>
    <name evidence="3" type="ORF">BT62DRAFT_925421</name>
</gene>
<proteinExistence type="predicted"/>